<dbReference type="Gene3D" id="3.40.50.1360">
    <property type="match status" value="1"/>
</dbReference>
<proteinExistence type="inferred from homology"/>
<dbReference type="Pfam" id="PF13412">
    <property type="entry name" value="HTH_24"/>
    <property type="match status" value="1"/>
</dbReference>
<dbReference type="InterPro" id="IPR036390">
    <property type="entry name" value="WH_DNA-bd_sf"/>
</dbReference>
<dbReference type="SUPFAM" id="SSF100950">
    <property type="entry name" value="NagB/RpiA/CoA transferase-like"/>
    <property type="match status" value="1"/>
</dbReference>
<sequence length="313" mass="35337">MSLWQEQRLLVKISKMYYEQQMTQSQISKELGIYRTTISRMLKRAKREGIIEIKINSDFEDVYNLEEKLEVKFGLKEVIVVPSFDDNEKVIKQKLGLATAEYLKRILTNGHTLGFAWGTTIVNVSNQLINCEKREIDIVPLVGGPGAVDADYHVNTIIYKTAEAFQGKAHFIDSAAIVNKKETKDDTINSPHFKRILDYWAKLDVAVLGIGAQLKSSNLIWTGFFGYEEVEELDKENAIGDICSRFYDAEGEVIHSDLAERTIAIELSKLRNVPYSIGVAESKEKVPSILGAIKGKFINVLVTDEETAKELLK</sequence>
<comment type="similarity">
    <text evidence="1">Belongs to the SorC transcriptional regulatory family.</text>
</comment>
<dbReference type="PANTHER" id="PTHR34294">
    <property type="entry name" value="TRANSCRIPTIONAL REGULATOR-RELATED"/>
    <property type="match status" value="1"/>
</dbReference>
<protein>
    <submittedName>
        <fullName evidence="6">Cro/Cl family transcriptional regulator</fullName>
    </submittedName>
</protein>
<dbReference type="PANTHER" id="PTHR34294:SF1">
    <property type="entry name" value="TRANSCRIPTIONAL REGULATOR LSRR"/>
    <property type="match status" value="1"/>
</dbReference>
<dbReference type="InterPro" id="IPR007324">
    <property type="entry name" value="Sugar-bd_dom_put"/>
</dbReference>
<feature type="domain" description="Sugar-binding" evidence="5">
    <location>
        <begin position="58"/>
        <end position="313"/>
    </location>
</feature>
<accession>A0A3A9K3Q2</accession>
<dbReference type="GO" id="GO:0003677">
    <property type="term" value="F:DNA binding"/>
    <property type="evidence" value="ECO:0007669"/>
    <property type="project" value="UniProtKB-KW"/>
</dbReference>
<gene>
    <name evidence="6" type="ORF">CR203_23720</name>
</gene>
<dbReference type="InterPro" id="IPR037171">
    <property type="entry name" value="NagB/RpiA_transferase-like"/>
</dbReference>
<evidence type="ECO:0000256" key="4">
    <source>
        <dbReference type="ARBA" id="ARBA00023163"/>
    </source>
</evidence>
<evidence type="ECO:0000256" key="1">
    <source>
        <dbReference type="ARBA" id="ARBA00010466"/>
    </source>
</evidence>
<dbReference type="EMBL" id="PDOE01000029">
    <property type="protein sequence ID" value="RKL64911.1"/>
    <property type="molecule type" value="Genomic_DNA"/>
</dbReference>
<evidence type="ECO:0000259" key="5">
    <source>
        <dbReference type="Pfam" id="PF04198"/>
    </source>
</evidence>
<keyword evidence="7" id="KW-1185">Reference proteome</keyword>
<dbReference type="Proteomes" id="UP000281498">
    <property type="component" value="Unassembled WGS sequence"/>
</dbReference>
<evidence type="ECO:0000313" key="7">
    <source>
        <dbReference type="Proteomes" id="UP000281498"/>
    </source>
</evidence>
<keyword evidence="2" id="KW-0805">Transcription regulation</keyword>
<name>A0A3A9K3Q2_9BACI</name>
<evidence type="ECO:0000256" key="2">
    <source>
        <dbReference type="ARBA" id="ARBA00023015"/>
    </source>
</evidence>
<dbReference type="Pfam" id="PF04198">
    <property type="entry name" value="Sugar-bind"/>
    <property type="match status" value="1"/>
</dbReference>
<dbReference type="Gene3D" id="1.10.10.60">
    <property type="entry name" value="Homeodomain-like"/>
    <property type="match status" value="1"/>
</dbReference>
<evidence type="ECO:0000256" key="3">
    <source>
        <dbReference type="ARBA" id="ARBA00023125"/>
    </source>
</evidence>
<keyword evidence="4" id="KW-0804">Transcription</keyword>
<dbReference type="GO" id="GO:0030246">
    <property type="term" value="F:carbohydrate binding"/>
    <property type="evidence" value="ECO:0007669"/>
    <property type="project" value="InterPro"/>
</dbReference>
<keyword evidence="3" id="KW-0238">DNA-binding</keyword>
<dbReference type="InterPro" id="IPR051054">
    <property type="entry name" value="SorC_transcr_regulators"/>
</dbReference>
<dbReference type="OrthoDB" id="58802at2"/>
<evidence type="ECO:0000313" key="6">
    <source>
        <dbReference type="EMBL" id="RKL64911.1"/>
    </source>
</evidence>
<reference evidence="6 7" key="1">
    <citation type="submission" date="2017-10" db="EMBL/GenBank/DDBJ databases">
        <title>Bacillus sp. nov., a halophilic bacterium isolated from a Keqin Lake.</title>
        <authorList>
            <person name="Wang H."/>
        </authorList>
    </citation>
    <scope>NUCLEOTIDE SEQUENCE [LARGE SCALE GENOMIC DNA]</scope>
    <source>
        <strain evidence="6 7">KCTC 13187</strain>
    </source>
</reference>
<dbReference type="AlphaFoldDB" id="A0A3A9K3Q2"/>
<organism evidence="6 7">
    <name type="scientific">Salipaludibacillus neizhouensis</name>
    <dbReference type="NCBI Taxonomy" id="885475"/>
    <lineage>
        <taxon>Bacteria</taxon>
        <taxon>Bacillati</taxon>
        <taxon>Bacillota</taxon>
        <taxon>Bacilli</taxon>
        <taxon>Bacillales</taxon>
        <taxon>Bacillaceae</taxon>
    </lineage>
</organism>
<dbReference type="RefSeq" id="WP_110938865.1">
    <property type="nucleotide sequence ID" value="NZ_KZ614148.1"/>
</dbReference>
<dbReference type="SUPFAM" id="SSF46785">
    <property type="entry name" value="Winged helix' DNA-binding domain"/>
    <property type="match status" value="1"/>
</dbReference>
<comment type="caution">
    <text evidence="6">The sequence shown here is derived from an EMBL/GenBank/DDBJ whole genome shotgun (WGS) entry which is preliminary data.</text>
</comment>